<feature type="region of interest" description="Disordered" evidence="1">
    <location>
        <begin position="85"/>
        <end position="130"/>
    </location>
</feature>
<protein>
    <submittedName>
        <fullName evidence="2">Uncharacterized protein</fullName>
    </submittedName>
</protein>
<accession>A0A139AT00</accession>
<feature type="compositionally biased region" description="Polar residues" evidence="1">
    <location>
        <begin position="93"/>
        <end position="107"/>
    </location>
</feature>
<evidence type="ECO:0000313" key="3">
    <source>
        <dbReference type="Proteomes" id="UP000070544"/>
    </source>
</evidence>
<evidence type="ECO:0000256" key="1">
    <source>
        <dbReference type="SAM" id="MobiDB-lite"/>
    </source>
</evidence>
<proteinExistence type="predicted"/>
<sequence>MYASAGGSLVSGATAWGNEWIACLFANSPDGHAACAHIPGEHIPKEAWTEMTEIMAACPGIFYFITLGTNINDWKRVIGYLRGRRSTEDSARPTKSSAATDEGSTASLVEDETMVPKEEDNNAGETPAEK</sequence>
<evidence type="ECO:0000313" key="2">
    <source>
        <dbReference type="EMBL" id="KXS19683.1"/>
    </source>
</evidence>
<gene>
    <name evidence="2" type="ORF">M427DRAFT_427487</name>
</gene>
<organism evidence="2 3">
    <name type="scientific">Gonapodya prolifera (strain JEL478)</name>
    <name type="common">Monoblepharis prolifera</name>
    <dbReference type="NCBI Taxonomy" id="1344416"/>
    <lineage>
        <taxon>Eukaryota</taxon>
        <taxon>Fungi</taxon>
        <taxon>Fungi incertae sedis</taxon>
        <taxon>Chytridiomycota</taxon>
        <taxon>Chytridiomycota incertae sedis</taxon>
        <taxon>Monoblepharidomycetes</taxon>
        <taxon>Monoblepharidales</taxon>
        <taxon>Gonapodyaceae</taxon>
        <taxon>Gonapodya</taxon>
    </lineage>
</organism>
<name>A0A139AT00_GONPJ</name>
<dbReference type="OrthoDB" id="2159339at2759"/>
<dbReference type="AlphaFoldDB" id="A0A139AT00"/>
<reference evidence="2 3" key="1">
    <citation type="journal article" date="2015" name="Genome Biol. Evol.">
        <title>Phylogenomic analyses indicate that early fungi evolved digesting cell walls of algal ancestors of land plants.</title>
        <authorList>
            <person name="Chang Y."/>
            <person name="Wang S."/>
            <person name="Sekimoto S."/>
            <person name="Aerts A.L."/>
            <person name="Choi C."/>
            <person name="Clum A."/>
            <person name="LaButti K.M."/>
            <person name="Lindquist E.A."/>
            <person name="Yee Ngan C."/>
            <person name="Ohm R.A."/>
            <person name="Salamov A.A."/>
            <person name="Grigoriev I.V."/>
            <person name="Spatafora J.W."/>
            <person name="Berbee M.L."/>
        </authorList>
    </citation>
    <scope>NUCLEOTIDE SEQUENCE [LARGE SCALE GENOMIC DNA]</scope>
    <source>
        <strain evidence="2 3">JEL478</strain>
    </source>
</reference>
<dbReference type="EMBL" id="KQ965737">
    <property type="protein sequence ID" value="KXS19683.1"/>
    <property type="molecule type" value="Genomic_DNA"/>
</dbReference>
<keyword evidence="3" id="KW-1185">Reference proteome</keyword>
<dbReference type="Proteomes" id="UP000070544">
    <property type="component" value="Unassembled WGS sequence"/>
</dbReference>